<dbReference type="OrthoDB" id="5083907at2"/>
<dbReference type="RefSeq" id="WP_125568695.1">
    <property type="nucleotide sequence ID" value="NZ_AP019307.1"/>
</dbReference>
<evidence type="ECO:0000313" key="1">
    <source>
        <dbReference type="EMBL" id="BBH17494.1"/>
    </source>
</evidence>
<dbReference type="Pfam" id="PF09956">
    <property type="entry name" value="Phage_cement_2"/>
    <property type="match status" value="1"/>
</dbReference>
<dbReference type="InterPro" id="IPR011231">
    <property type="entry name" value="Phage_VT1-Sakai_H0018"/>
</dbReference>
<proteinExistence type="predicted"/>
<gene>
    <name evidence="1" type="ORF">Back2_17810</name>
</gene>
<dbReference type="Proteomes" id="UP000271573">
    <property type="component" value="Chromosome"/>
</dbReference>
<dbReference type="EMBL" id="AP019307">
    <property type="protein sequence ID" value="BBH17494.1"/>
    <property type="molecule type" value="Genomic_DNA"/>
</dbReference>
<sequence>MAEYLPKTDDAIAWKVLATAAITGGLMVDNNGAIAGANSAIWLGIAGHDANIGDTVTTFLDDIQRPIAAAGGVAKNDRLKCAAGGTLTTWVSGTDAADLLVGFALEAGAAGAKFAAKFIR</sequence>
<name>A0A3G9J217_9ACTN</name>
<evidence type="ECO:0008006" key="3">
    <source>
        <dbReference type="Google" id="ProtNLM"/>
    </source>
</evidence>
<organism evidence="1 2">
    <name type="scientific">Nocardioides baekrokdamisoli</name>
    <dbReference type="NCBI Taxonomy" id="1804624"/>
    <lineage>
        <taxon>Bacteria</taxon>
        <taxon>Bacillati</taxon>
        <taxon>Actinomycetota</taxon>
        <taxon>Actinomycetes</taxon>
        <taxon>Propionibacteriales</taxon>
        <taxon>Nocardioidaceae</taxon>
        <taxon>Nocardioides</taxon>
    </lineage>
</organism>
<dbReference type="AlphaFoldDB" id="A0A3G9J217"/>
<evidence type="ECO:0000313" key="2">
    <source>
        <dbReference type="Proteomes" id="UP000271573"/>
    </source>
</evidence>
<keyword evidence="2" id="KW-1185">Reference proteome</keyword>
<reference evidence="1 2" key="1">
    <citation type="submission" date="2018-11" db="EMBL/GenBank/DDBJ databases">
        <title>Complete genome sequence of Nocardioides baekrokdamisoli strain KCTC 39748.</title>
        <authorList>
            <person name="Kang S.W."/>
            <person name="Lee K.C."/>
            <person name="Kim K.K."/>
            <person name="Kim J.S."/>
            <person name="Kim D.S."/>
            <person name="Ko S.H."/>
            <person name="Yang S.H."/>
            <person name="Shin Y.K."/>
            <person name="Lee J.S."/>
        </authorList>
    </citation>
    <scope>NUCLEOTIDE SEQUENCE [LARGE SCALE GENOMIC DNA]</scope>
    <source>
        <strain evidence="1 2">KCTC 39748</strain>
    </source>
</reference>
<protein>
    <recommendedName>
        <fullName evidence="3">DUF2190 family protein</fullName>
    </recommendedName>
</protein>
<dbReference type="KEGG" id="nbe:Back2_17810"/>
<accession>A0A3G9J217</accession>